<reference evidence="2" key="2">
    <citation type="submission" date="2020-09" db="EMBL/GenBank/DDBJ databases">
        <authorList>
            <person name="Sun Q."/>
            <person name="Zhou Y."/>
        </authorList>
    </citation>
    <scope>NUCLEOTIDE SEQUENCE</scope>
    <source>
        <strain evidence="2">CGMCC 4.7110</strain>
    </source>
</reference>
<dbReference type="Proteomes" id="UP000653411">
    <property type="component" value="Unassembled WGS sequence"/>
</dbReference>
<organism evidence="2 3">
    <name type="scientific">Streptomyces fuscichromogenes</name>
    <dbReference type="NCBI Taxonomy" id="1324013"/>
    <lineage>
        <taxon>Bacteria</taxon>
        <taxon>Bacillati</taxon>
        <taxon>Actinomycetota</taxon>
        <taxon>Actinomycetes</taxon>
        <taxon>Kitasatosporales</taxon>
        <taxon>Streptomycetaceae</taxon>
        <taxon>Streptomyces</taxon>
    </lineage>
</organism>
<dbReference type="AlphaFoldDB" id="A0A918CVY9"/>
<reference evidence="2" key="1">
    <citation type="journal article" date="2014" name="Int. J. Syst. Evol. Microbiol.">
        <title>Complete genome sequence of Corynebacterium casei LMG S-19264T (=DSM 44701T), isolated from a smear-ripened cheese.</title>
        <authorList>
            <consortium name="US DOE Joint Genome Institute (JGI-PGF)"/>
            <person name="Walter F."/>
            <person name="Albersmeier A."/>
            <person name="Kalinowski J."/>
            <person name="Ruckert C."/>
        </authorList>
    </citation>
    <scope>NUCLEOTIDE SEQUENCE</scope>
    <source>
        <strain evidence="2">CGMCC 4.7110</strain>
    </source>
</reference>
<accession>A0A918CVY9</accession>
<protein>
    <submittedName>
        <fullName evidence="2">Uncharacterized protein</fullName>
    </submittedName>
</protein>
<evidence type="ECO:0000256" key="1">
    <source>
        <dbReference type="SAM" id="MobiDB-lite"/>
    </source>
</evidence>
<name>A0A918CVY9_9ACTN</name>
<feature type="compositionally biased region" description="Basic residues" evidence="1">
    <location>
        <begin position="1"/>
        <end position="10"/>
    </location>
</feature>
<sequence length="112" mass="12241">MRAGRRRTPPPRRYGCSTYASRNGPRWARLPRPARRGCVTAAPSARGRRRTATWPAIATPLVCPAAERHPGPTLVNRDGTVHTVGLHPDAAGQARIAERFLPPVFGARGVFR</sequence>
<proteinExistence type="predicted"/>
<dbReference type="EMBL" id="BMML01000025">
    <property type="protein sequence ID" value="GGN36919.1"/>
    <property type="molecule type" value="Genomic_DNA"/>
</dbReference>
<evidence type="ECO:0000313" key="2">
    <source>
        <dbReference type="EMBL" id="GGN36919.1"/>
    </source>
</evidence>
<feature type="region of interest" description="Disordered" evidence="1">
    <location>
        <begin position="1"/>
        <end position="20"/>
    </location>
</feature>
<gene>
    <name evidence="2" type="ORF">GCM10011578_080660</name>
</gene>
<keyword evidence="3" id="KW-1185">Reference proteome</keyword>
<evidence type="ECO:0000313" key="3">
    <source>
        <dbReference type="Proteomes" id="UP000653411"/>
    </source>
</evidence>
<comment type="caution">
    <text evidence="2">The sequence shown here is derived from an EMBL/GenBank/DDBJ whole genome shotgun (WGS) entry which is preliminary data.</text>
</comment>